<proteinExistence type="predicted"/>
<evidence type="ECO:0000256" key="2">
    <source>
        <dbReference type="SAM" id="Phobius"/>
    </source>
</evidence>
<accession>A0ABT0ZTR8</accession>
<evidence type="ECO:0000313" key="4">
    <source>
        <dbReference type="Proteomes" id="UP001165283"/>
    </source>
</evidence>
<dbReference type="EMBL" id="JAGSOV010000009">
    <property type="protein sequence ID" value="MCO1654118.1"/>
    <property type="molecule type" value="Genomic_DNA"/>
</dbReference>
<feature type="region of interest" description="Disordered" evidence="1">
    <location>
        <begin position="1"/>
        <end position="26"/>
    </location>
</feature>
<evidence type="ECO:0000313" key="3">
    <source>
        <dbReference type="EMBL" id="MCO1654118.1"/>
    </source>
</evidence>
<comment type="caution">
    <text evidence="3">The sequence shown here is derived from an EMBL/GenBank/DDBJ whole genome shotgun (WGS) entry which is preliminary data.</text>
</comment>
<keyword evidence="4" id="KW-1185">Reference proteome</keyword>
<name>A0ABT0ZTR8_9PSEU</name>
<protein>
    <submittedName>
        <fullName evidence="3">Uncharacterized protein</fullName>
    </submittedName>
</protein>
<evidence type="ECO:0000256" key="1">
    <source>
        <dbReference type="SAM" id="MobiDB-lite"/>
    </source>
</evidence>
<keyword evidence="2" id="KW-0472">Membrane</keyword>
<reference evidence="3" key="1">
    <citation type="submission" date="2021-04" db="EMBL/GenBank/DDBJ databases">
        <title>Pseudonocardia sp. nov., isolated from sandy soil of mangrove forest.</title>
        <authorList>
            <person name="Zan Z."/>
            <person name="Huang R."/>
            <person name="Liu W."/>
        </authorList>
    </citation>
    <scope>NUCLEOTIDE SEQUENCE</scope>
    <source>
        <strain evidence="3">S2-4</strain>
    </source>
</reference>
<sequence>MAERDEARGGRRPGQEPAEPVVAPEAGGLEPDYEIVPVWVLPAIVIGLATASGSMVLLALLSVGTITWTILTADRTPPPRRPRKRP</sequence>
<dbReference type="Proteomes" id="UP001165283">
    <property type="component" value="Unassembled WGS sequence"/>
</dbReference>
<keyword evidence="2" id="KW-1133">Transmembrane helix</keyword>
<dbReference type="RefSeq" id="WP_252435723.1">
    <property type="nucleotide sequence ID" value="NZ_JAGSOV010000009.1"/>
</dbReference>
<gene>
    <name evidence="3" type="ORF">KDL28_03515</name>
</gene>
<keyword evidence="2" id="KW-0812">Transmembrane</keyword>
<organism evidence="3 4">
    <name type="scientific">Pseudonocardia humida</name>
    <dbReference type="NCBI Taxonomy" id="2800819"/>
    <lineage>
        <taxon>Bacteria</taxon>
        <taxon>Bacillati</taxon>
        <taxon>Actinomycetota</taxon>
        <taxon>Actinomycetes</taxon>
        <taxon>Pseudonocardiales</taxon>
        <taxon>Pseudonocardiaceae</taxon>
        <taxon>Pseudonocardia</taxon>
    </lineage>
</organism>
<feature type="transmembrane region" description="Helical" evidence="2">
    <location>
        <begin position="39"/>
        <end position="71"/>
    </location>
</feature>